<evidence type="ECO:0000256" key="2">
    <source>
        <dbReference type="ARBA" id="ARBA00022801"/>
    </source>
</evidence>
<dbReference type="GO" id="GO:0047627">
    <property type="term" value="F:adenylylsulfatase activity"/>
    <property type="evidence" value="ECO:0007669"/>
    <property type="project" value="UniProtKB-ARBA"/>
</dbReference>
<organism evidence="6 7">
    <name type="scientific">Prunus yedoensis var. nudiflora</name>
    <dbReference type="NCBI Taxonomy" id="2094558"/>
    <lineage>
        <taxon>Eukaryota</taxon>
        <taxon>Viridiplantae</taxon>
        <taxon>Streptophyta</taxon>
        <taxon>Embryophyta</taxon>
        <taxon>Tracheophyta</taxon>
        <taxon>Spermatophyta</taxon>
        <taxon>Magnoliopsida</taxon>
        <taxon>eudicotyledons</taxon>
        <taxon>Gunneridae</taxon>
        <taxon>Pentapetalae</taxon>
        <taxon>rosids</taxon>
        <taxon>fabids</taxon>
        <taxon>Rosales</taxon>
        <taxon>Rosaceae</taxon>
        <taxon>Amygdaloideae</taxon>
        <taxon>Amygdaleae</taxon>
        <taxon>Prunus</taxon>
    </lineage>
</organism>
<dbReference type="PANTHER" id="PTHR12486">
    <property type="entry name" value="APRATAXIN-RELATED"/>
    <property type="match status" value="1"/>
</dbReference>
<evidence type="ECO:0000313" key="7">
    <source>
        <dbReference type="Proteomes" id="UP000250321"/>
    </source>
</evidence>
<name>A0A314YY11_PRUYE</name>
<comment type="caution">
    <text evidence="6">The sequence shown here is derived from an EMBL/GenBank/DDBJ whole genome shotgun (WGS) entry which is preliminary data.</text>
</comment>
<dbReference type="EMBL" id="PJQY01000288">
    <property type="protein sequence ID" value="PQQ13702.1"/>
    <property type="molecule type" value="Genomic_DNA"/>
</dbReference>
<dbReference type="Gene3D" id="3.30.428.10">
    <property type="entry name" value="HIT-like"/>
    <property type="match status" value="1"/>
</dbReference>
<evidence type="ECO:0000256" key="1">
    <source>
        <dbReference type="ARBA" id="ARBA00022741"/>
    </source>
</evidence>
<keyword evidence="1" id="KW-0547">Nucleotide-binding</keyword>
<dbReference type="InterPro" id="IPR001310">
    <property type="entry name" value="Histidine_triad_HIT"/>
</dbReference>
<dbReference type="InterPro" id="IPR036265">
    <property type="entry name" value="HIT-like_sf"/>
</dbReference>
<dbReference type="Pfam" id="PF11969">
    <property type="entry name" value="DcpS_C"/>
    <property type="match status" value="1"/>
</dbReference>
<evidence type="ECO:0000313" key="6">
    <source>
        <dbReference type="EMBL" id="PQQ13702.1"/>
    </source>
</evidence>
<dbReference type="InterPro" id="IPR011146">
    <property type="entry name" value="HIT-like"/>
</dbReference>
<dbReference type="PROSITE" id="PS51084">
    <property type="entry name" value="HIT_2"/>
    <property type="match status" value="1"/>
</dbReference>
<dbReference type="OrthoDB" id="1915375at2759"/>
<dbReference type="PANTHER" id="PTHR12486:SF5">
    <property type="entry name" value="ADENOSINE 5'-MONOPHOSPHORAMIDASE HINT3"/>
    <property type="match status" value="1"/>
</dbReference>
<feature type="active site" description="Tele-AMP-histidine intermediate" evidence="3">
    <location>
        <position position="155"/>
    </location>
</feature>
<feature type="short sequence motif" description="Histidine triad motif" evidence="4">
    <location>
        <begin position="151"/>
        <end position="155"/>
    </location>
</feature>
<dbReference type="STRING" id="2094558.A0A314YY11"/>
<dbReference type="GO" id="GO:0000166">
    <property type="term" value="F:nucleotide binding"/>
    <property type="evidence" value="ECO:0007669"/>
    <property type="project" value="UniProtKB-KW"/>
</dbReference>
<gene>
    <name evidence="6" type="ORF">Pyn_07143</name>
</gene>
<dbReference type="AlphaFoldDB" id="A0A314YY11"/>
<protein>
    <submittedName>
        <fullName evidence="6">Bifunctional adenosine 5-phosphosulfate phosphorylase/adenylylsulfatase HINT4 isoform X1</fullName>
    </submittedName>
</protein>
<evidence type="ECO:0000256" key="4">
    <source>
        <dbReference type="PROSITE-ProRule" id="PRU00464"/>
    </source>
</evidence>
<accession>A0A314YY11</accession>
<evidence type="ECO:0000256" key="3">
    <source>
        <dbReference type="PIRSR" id="PIRSR601310-1"/>
    </source>
</evidence>
<evidence type="ECO:0000259" key="5">
    <source>
        <dbReference type="PROSITE" id="PS51084"/>
    </source>
</evidence>
<dbReference type="SUPFAM" id="SSF54197">
    <property type="entry name" value="HIT-like"/>
    <property type="match status" value="1"/>
</dbReference>
<reference evidence="6 7" key="1">
    <citation type="submission" date="2018-02" db="EMBL/GenBank/DDBJ databases">
        <title>Draft genome of wild Prunus yedoensis var. nudiflora.</title>
        <authorList>
            <person name="Baek S."/>
            <person name="Kim J.-H."/>
            <person name="Choi K."/>
            <person name="Kim G.-B."/>
            <person name="Cho A."/>
            <person name="Jang H."/>
            <person name="Shin C.-H."/>
            <person name="Yu H.-J."/>
            <person name="Mun J.-H."/>
        </authorList>
    </citation>
    <scope>NUCLEOTIDE SEQUENCE [LARGE SCALE GENOMIC DNA]</scope>
    <source>
        <strain evidence="7">cv. Jeju island</strain>
        <tissue evidence="6">Leaf</tissue>
    </source>
</reference>
<feature type="domain" description="HIT" evidence="5">
    <location>
        <begin position="58"/>
        <end position="166"/>
    </location>
</feature>
<dbReference type="PRINTS" id="PR00332">
    <property type="entry name" value="HISTRIAD"/>
</dbReference>
<keyword evidence="2" id="KW-0378">Hydrolase</keyword>
<dbReference type="Proteomes" id="UP000250321">
    <property type="component" value="Unassembled WGS sequence"/>
</dbReference>
<keyword evidence="7" id="KW-1185">Reference proteome</keyword>
<sequence length="198" mass="22693">MFNNEDEVSIEEYSIDTKRINKAAAEGKVRVLSISAQRNLQLPGTRQWRQQQQLHSASSAQIASKSTSTTLLHTDDKVVAFQDIRPAAVRHYLVIPVDHIPTVKDLQRRPEDYSLVNHMLEVGKTLIQRDAPQCHQYRFGFHQPPFNSVNHLHLHCFALPYTPRWKCMKYIAMGPFGFLEAEKLLGKIKPLPQVISKV</sequence>
<proteinExistence type="predicted"/>